<dbReference type="AlphaFoldDB" id="A0A921IKB0"/>
<sequence>MRIKKVINNNILCVIDEKGNEMIVTGRGLGFGRKVAQFVDPAQVEKVYRMEDKSGQRRLRELVEQIPLEHLDLTEAMIEEIKAAIPQPLNESLLITLADHISFAIQRKAQGIEFKNPLAGSILCYYPTEYQLGQRCLAMVREQCGVELNPDEAAFIALHIVNAELNTDMSEMYDITRLIEGVIQVVEYYYRDLGAFDRESLTFHRFVVHLRYFAQRLFQGKMMTDSDNESDAAFRALIARNCKQHYKCAQCVAEYIEKTWHQTLSQEELIYLTIHLKRVAGDLQEVST</sequence>
<dbReference type="GO" id="GO:0006355">
    <property type="term" value="P:regulation of DNA-templated transcription"/>
    <property type="evidence" value="ECO:0007669"/>
    <property type="project" value="InterPro"/>
</dbReference>
<dbReference type="PROSITE" id="PS51372">
    <property type="entry name" value="PRD_2"/>
    <property type="match status" value="2"/>
</dbReference>
<reference evidence="3" key="2">
    <citation type="submission" date="2021-09" db="EMBL/GenBank/DDBJ databases">
        <authorList>
            <person name="Gilroy R."/>
        </authorList>
    </citation>
    <scope>NUCLEOTIDE SEQUENCE</scope>
    <source>
        <strain evidence="3">ChiBcec21-2208</strain>
    </source>
</reference>
<gene>
    <name evidence="3" type="ORF">K8V20_09920</name>
</gene>
<protein>
    <submittedName>
        <fullName evidence="3">PRD domain-containing protein</fullName>
    </submittedName>
</protein>
<dbReference type="InterPro" id="IPR004341">
    <property type="entry name" value="CAT_RNA-bd_dom"/>
</dbReference>
<organism evidence="3 4">
    <name type="scientific">Subdoligranulum variabile</name>
    <dbReference type="NCBI Taxonomy" id="214851"/>
    <lineage>
        <taxon>Bacteria</taxon>
        <taxon>Bacillati</taxon>
        <taxon>Bacillota</taxon>
        <taxon>Clostridia</taxon>
        <taxon>Eubacteriales</taxon>
        <taxon>Oscillospiraceae</taxon>
        <taxon>Subdoligranulum</taxon>
    </lineage>
</organism>
<dbReference type="Pfam" id="PF03123">
    <property type="entry name" value="CAT_RBD"/>
    <property type="match status" value="1"/>
</dbReference>
<dbReference type="SUPFAM" id="SSF63520">
    <property type="entry name" value="PTS-regulatory domain, PRD"/>
    <property type="match status" value="2"/>
</dbReference>
<keyword evidence="1" id="KW-0677">Repeat</keyword>
<evidence type="ECO:0000256" key="1">
    <source>
        <dbReference type="ARBA" id="ARBA00022737"/>
    </source>
</evidence>
<dbReference type="Pfam" id="PF00874">
    <property type="entry name" value="PRD"/>
    <property type="match status" value="2"/>
</dbReference>
<dbReference type="InterPro" id="IPR011608">
    <property type="entry name" value="PRD"/>
</dbReference>
<evidence type="ECO:0000313" key="4">
    <source>
        <dbReference type="Proteomes" id="UP000782880"/>
    </source>
</evidence>
<dbReference type="GO" id="GO:0003723">
    <property type="term" value="F:RNA binding"/>
    <property type="evidence" value="ECO:0007669"/>
    <property type="project" value="InterPro"/>
</dbReference>
<dbReference type="InterPro" id="IPR036650">
    <property type="entry name" value="CAT_RNA-bd_dom_sf"/>
</dbReference>
<feature type="domain" description="PRD" evidence="2">
    <location>
        <begin position="65"/>
        <end position="170"/>
    </location>
</feature>
<dbReference type="Gene3D" id="1.10.1790.10">
    <property type="entry name" value="PRD domain"/>
    <property type="match status" value="2"/>
</dbReference>
<evidence type="ECO:0000313" key="3">
    <source>
        <dbReference type="EMBL" id="HJG28940.1"/>
    </source>
</evidence>
<dbReference type="InterPro" id="IPR050661">
    <property type="entry name" value="BglG_antiterminators"/>
</dbReference>
<dbReference type="SMART" id="SM01061">
    <property type="entry name" value="CAT_RBD"/>
    <property type="match status" value="1"/>
</dbReference>
<evidence type="ECO:0000259" key="2">
    <source>
        <dbReference type="PROSITE" id="PS51372"/>
    </source>
</evidence>
<dbReference type="InterPro" id="IPR036634">
    <property type="entry name" value="PRD_sf"/>
</dbReference>
<dbReference type="Gene3D" id="2.30.24.10">
    <property type="entry name" value="CAT RNA-binding domain"/>
    <property type="match status" value="1"/>
</dbReference>
<name>A0A921IKB0_9FIRM</name>
<dbReference type="SUPFAM" id="SSF50151">
    <property type="entry name" value="SacY-like RNA-binding domain"/>
    <property type="match status" value="1"/>
</dbReference>
<dbReference type="NCBIfam" id="NF046042">
    <property type="entry name" value="LicT"/>
    <property type="match status" value="1"/>
</dbReference>
<accession>A0A921IKB0</accession>
<dbReference type="PANTHER" id="PTHR30185">
    <property type="entry name" value="CRYPTIC BETA-GLUCOSIDE BGL OPERON ANTITERMINATOR"/>
    <property type="match status" value="1"/>
</dbReference>
<proteinExistence type="predicted"/>
<comment type="caution">
    <text evidence="3">The sequence shown here is derived from an EMBL/GenBank/DDBJ whole genome shotgun (WGS) entry which is preliminary data.</text>
</comment>
<feature type="domain" description="PRD" evidence="2">
    <location>
        <begin position="171"/>
        <end position="286"/>
    </location>
</feature>
<reference evidence="3" key="1">
    <citation type="journal article" date="2021" name="PeerJ">
        <title>Extensive microbial diversity within the chicken gut microbiome revealed by metagenomics and culture.</title>
        <authorList>
            <person name="Gilroy R."/>
            <person name="Ravi A."/>
            <person name="Getino M."/>
            <person name="Pursley I."/>
            <person name="Horton D.L."/>
            <person name="Alikhan N.F."/>
            <person name="Baker D."/>
            <person name="Gharbi K."/>
            <person name="Hall N."/>
            <person name="Watson M."/>
            <person name="Adriaenssens E.M."/>
            <person name="Foster-Nyarko E."/>
            <person name="Jarju S."/>
            <person name="Secka A."/>
            <person name="Antonio M."/>
            <person name="Oren A."/>
            <person name="Chaudhuri R.R."/>
            <person name="La Ragione R."/>
            <person name="Hildebrand F."/>
            <person name="Pallen M.J."/>
        </authorList>
    </citation>
    <scope>NUCLEOTIDE SEQUENCE</scope>
    <source>
        <strain evidence="3">ChiBcec21-2208</strain>
    </source>
</reference>
<dbReference type="Proteomes" id="UP000782880">
    <property type="component" value="Unassembled WGS sequence"/>
</dbReference>
<dbReference type="EMBL" id="DYVE01000257">
    <property type="protein sequence ID" value="HJG28940.1"/>
    <property type="molecule type" value="Genomic_DNA"/>
</dbReference>
<dbReference type="PANTHER" id="PTHR30185:SF15">
    <property type="entry name" value="CRYPTIC BETA-GLUCOSIDE BGL OPERON ANTITERMINATOR"/>
    <property type="match status" value="1"/>
</dbReference>